<feature type="transmembrane region" description="Helical" evidence="1">
    <location>
        <begin position="20"/>
        <end position="40"/>
    </location>
</feature>
<organism evidence="2 3">
    <name type="scientific">Clunio marinus</name>
    <dbReference type="NCBI Taxonomy" id="568069"/>
    <lineage>
        <taxon>Eukaryota</taxon>
        <taxon>Metazoa</taxon>
        <taxon>Ecdysozoa</taxon>
        <taxon>Arthropoda</taxon>
        <taxon>Hexapoda</taxon>
        <taxon>Insecta</taxon>
        <taxon>Pterygota</taxon>
        <taxon>Neoptera</taxon>
        <taxon>Endopterygota</taxon>
        <taxon>Diptera</taxon>
        <taxon>Nematocera</taxon>
        <taxon>Chironomoidea</taxon>
        <taxon>Chironomidae</taxon>
        <taxon>Clunio</taxon>
    </lineage>
</organism>
<accession>A0A1J1J1X6</accession>
<sequence length="111" mass="12666">MNGIVFDMTEQQFKLIIDTAVAMLPVSIFAWFLAVLKSLYGVVQTNKIIKEADSRNNDLKLQASNEEHEDCQIWYQNCERDFMLKLRTIVLIARTNAANLDHCDQSPSADS</sequence>
<keyword evidence="3" id="KW-1185">Reference proteome</keyword>
<name>A0A1J1J1X6_9DIPT</name>
<gene>
    <name evidence="2" type="ORF">CLUMA_CG019326</name>
</gene>
<keyword evidence="1" id="KW-0472">Membrane</keyword>
<proteinExistence type="predicted"/>
<evidence type="ECO:0000313" key="3">
    <source>
        <dbReference type="Proteomes" id="UP000183832"/>
    </source>
</evidence>
<keyword evidence="1" id="KW-1133">Transmembrane helix</keyword>
<reference evidence="2 3" key="1">
    <citation type="submission" date="2015-04" db="EMBL/GenBank/DDBJ databases">
        <authorList>
            <person name="Syromyatnikov M.Y."/>
            <person name="Popov V.N."/>
        </authorList>
    </citation>
    <scope>NUCLEOTIDE SEQUENCE [LARGE SCALE GENOMIC DNA]</scope>
</reference>
<dbReference type="Proteomes" id="UP000183832">
    <property type="component" value="Unassembled WGS sequence"/>
</dbReference>
<dbReference type="AlphaFoldDB" id="A0A1J1J1X6"/>
<evidence type="ECO:0000313" key="2">
    <source>
        <dbReference type="EMBL" id="CRL05946.1"/>
    </source>
</evidence>
<evidence type="ECO:0000256" key="1">
    <source>
        <dbReference type="SAM" id="Phobius"/>
    </source>
</evidence>
<keyword evidence="1" id="KW-0812">Transmembrane</keyword>
<dbReference type="EMBL" id="CVRI01000066">
    <property type="protein sequence ID" value="CRL05946.1"/>
    <property type="molecule type" value="Genomic_DNA"/>
</dbReference>
<protein>
    <submittedName>
        <fullName evidence="2">CLUMA_CG019326, isoform A</fullName>
    </submittedName>
</protein>